<keyword evidence="6" id="KW-1185">Reference proteome</keyword>
<dbReference type="Proteomes" id="UP000243975">
    <property type="component" value="Unassembled WGS sequence"/>
</dbReference>
<dbReference type="InterPro" id="IPR002068">
    <property type="entry name" value="A-crystallin/Hsp20_dom"/>
</dbReference>
<dbReference type="STRING" id="59895.A0A124SB59"/>
<organism evidence="5 6">
    <name type="scientific">Cynara cardunculus var. scolymus</name>
    <name type="common">Globe artichoke</name>
    <name type="synonym">Cynara scolymus</name>
    <dbReference type="NCBI Taxonomy" id="59895"/>
    <lineage>
        <taxon>Eukaryota</taxon>
        <taxon>Viridiplantae</taxon>
        <taxon>Streptophyta</taxon>
        <taxon>Embryophyta</taxon>
        <taxon>Tracheophyta</taxon>
        <taxon>Spermatophyta</taxon>
        <taxon>Magnoliopsida</taxon>
        <taxon>eudicotyledons</taxon>
        <taxon>Gunneridae</taxon>
        <taxon>Pentapetalae</taxon>
        <taxon>asterids</taxon>
        <taxon>campanulids</taxon>
        <taxon>Asterales</taxon>
        <taxon>Asteraceae</taxon>
        <taxon>Carduoideae</taxon>
        <taxon>Cardueae</taxon>
        <taxon>Carduinae</taxon>
        <taxon>Cynara</taxon>
    </lineage>
</organism>
<sequence length="200" mass="22879">IFACAYKPIITHHPFSCFYNQSQTIQPSPSSFFPFDSFSWSQFSYLGSLPRNLLFCKRGGRKMEFSTFHPSWHSFFTSPLLFPYPFIPENYVHWTETPESHIYSADIPGVRKEDICVEVEDSRYLIIRTESADDTVTTAGGRTFMKKFRLPDTIDVNGISACYENGVLTVTVPRLFVRRGFYIEPADLSAVQTEVLARAA</sequence>
<evidence type="ECO:0000256" key="3">
    <source>
        <dbReference type="RuleBase" id="RU003616"/>
    </source>
</evidence>
<dbReference type="EMBL" id="LEKV01005195">
    <property type="protein sequence ID" value="KVH89620.1"/>
    <property type="molecule type" value="Genomic_DNA"/>
</dbReference>
<protein>
    <submittedName>
        <fullName evidence="5">Alpha crystallin/Hsp20 domain-containing protein</fullName>
    </submittedName>
</protein>
<dbReference type="PROSITE" id="PS01031">
    <property type="entry name" value="SHSP"/>
    <property type="match status" value="1"/>
</dbReference>
<dbReference type="OMA" id="KMEFSTF"/>
<dbReference type="SUPFAM" id="SSF49764">
    <property type="entry name" value="HSP20-like chaperones"/>
    <property type="match status" value="1"/>
</dbReference>
<dbReference type="Gene3D" id="2.60.40.790">
    <property type="match status" value="1"/>
</dbReference>
<comment type="similarity">
    <text evidence="2 3">Belongs to the small heat shock protein (HSP20) family.</text>
</comment>
<evidence type="ECO:0000313" key="5">
    <source>
        <dbReference type="EMBL" id="KVH89620.1"/>
    </source>
</evidence>
<evidence type="ECO:0000259" key="4">
    <source>
        <dbReference type="PROSITE" id="PS01031"/>
    </source>
</evidence>
<gene>
    <name evidence="5" type="ORF">Ccrd_008396</name>
</gene>
<evidence type="ECO:0000256" key="2">
    <source>
        <dbReference type="PROSITE-ProRule" id="PRU00285"/>
    </source>
</evidence>
<dbReference type="Gramene" id="KVH89620">
    <property type="protein sequence ID" value="KVH89620"/>
    <property type="gene ID" value="Ccrd_008396"/>
</dbReference>
<proteinExistence type="inferred from homology"/>
<accession>A0A124SB59</accession>
<name>A0A124SB59_CYNCS</name>
<comment type="caution">
    <text evidence="5">The sequence shown here is derived from an EMBL/GenBank/DDBJ whole genome shotgun (WGS) entry which is preliminary data.</text>
</comment>
<dbReference type="AlphaFoldDB" id="A0A124SB59"/>
<evidence type="ECO:0000256" key="1">
    <source>
        <dbReference type="ARBA" id="ARBA00023016"/>
    </source>
</evidence>
<reference evidence="5 6" key="1">
    <citation type="journal article" date="2016" name="Sci. Rep.">
        <title>The genome sequence of the outbreeding globe artichoke constructed de novo incorporating a phase-aware low-pass sequencing strategy of F1 progeny.</title>
        <authorList>
            <person name="Scaglione D."/>
            <person name="Reyes-Chin-Wo S."/>
            <person name="Acquadro A."/>
            <person name="Froenicke L."/>
            <person name="Portis E."/>
            <person name="Beitel C."/>
            <person name="Tirone M."/>
            <person name="Mauro R."/>
            <person name="Lo Monaco A."/>
            <person name="Mauromicale G."/>
            <person name="Faccioli P."/>
            <person name="Cattivelli L."/>
            <person name="Rieseberg L."/>
            <person name="Michelmore R."/>
            <person name="Lanteri S."/>
        </authorList>
    </citation>
    <scope>NUCLEOTIDE SEQUENCE [LARGE SCALE GENOMIC DNA]</scope>
    <source>
        <strain evidence="5">2C</strain>
    </source>
</reference>
<dbReference type="InterPro" id="IPR031107">
    <property type="entry name" value="Small_HSP"/>
</dbReference>
<dbReference type="InterPro" id="IPR008978">
    <property type="entry name" value="HSP20-like_chaperone"/>
</dbReference>
<feature type="non-terminal residue" evidence="5">
    <location>
        <position position="200"/>
    </location>
</feature>
<evidence type="ECO:0000313" key="6">
    <source>
        <dbReference type="Proteomes" id="UP000243975"/>
    </source>
</evidence>
<dbReference type="PANTHER" id="PTHR11527">
    <property type="entry name" value="HEAT-SHOCK PROTEIN 20 FAMILY MEMBER"/>
    <property type="match status" value="1"/>
</dbReference>
<keyword evidence="1" id="KW-0346">Stress response</keyword>
<feature type="domain" description="SHSP" evidence="4">
    <location>
        <begin position="81"/>
        <end position="191"/>
    </location>
</feature>
<dbReference type="Pfam" id="PF00011">
    <property type="entry name" value="HSP20"/>
    <property type="match status" value="1"/>
</dbReference>